<evidence type="ECO:0008006" key="3">
    <source>
        <dbReference type="Google" id="ProtNLM"/>
    </source>
</evidence>
<organism evidence="1 2">
    <name type="scientific">Mycobacteroides abscessus MAB_091912_2446</name>
    <dbReference type="NCBI Taxonomy" id="1335414"/>
    <lineage>
        <taxon>Bacteria</taxon>
        <taxon>Bacillati</taxon>
        <taxon>Actinomycetota</taxon>
        <taxon>Actinomycetes</taxon>
        <taxon>Mycobacteriales</taxon>
        <taxon>Mycobacteriaceae</taxon>
        <taxon>Mycobacteroides</taxon>
        <taxon>Mycobacteroides abscessus</taxon>
    </lineage>
</organism>
<protein>
    <recommendedName>
        <fullName evidence="3">ATP-dependent transcriptional regulator</fullName>
    </recommendedName>
</protein>
<reference evidence="1 2" key="1">
    <citation type="journal article" date="2014" name="Emerg. Infect. Dis.">
        <title>High-level Relatedness among Mycobacterium abscessus subsp. massiliense Strains from Widely Separated Outbreaks.</title>
        <authorList>
            <person name="Tettelin H."/>
            <person name="Davidson R.M."/>
            <person name="Agrawal S."/>
            <person name="Aitken M.L."/>
            <person name="Shallom S."/>
            <person name="Hasan N.A."/>
            <person name="Strong M."/>
            <person name="Nogueira de Moura V.C."/>
            <person name="De Groote M.A."/>
            <person name="Duarte R.S."/>
            <person name="Hine E."/>
            <person name="Parankush S."/>
            <person name="Su Q."/>
            <person name="Daugherty S.C."/>
            <person name="Fraser C.M."/>
            <person name="Brown-Elliott B.A."/>
            <person name="Wallace R.J.Jr."/>
            <person name="Holland S.M."/>
            <person name="Sampaio E.P."/>
            <person name="Olivier K.N."/>
            <person name="Jackson M."/>
            <person name="Zelazny A.M."/>
        </authorList>
    </citation>
    <scope>NUCLEOTIDE SEQUENCE [LARGE SCALE GENOMIC DNA]</scope>
    <source>
        <strain evidence="1 2">MAB_091912_2446</strain>
    </source>
</reference>
<evidence type="ECO:0000313" key="1">
    <source>
        <dbReference type="EMBL" id="ESV64961.1"/>
    </source>
</evidence>
<dbReference type="EMBL" id="AYTF01000001">
    <property type="protein sequence ID" value="ESV64961.1"/>
    <property type="molecule type" value="Genomic_DNA"/>
</dbReference>
<proteinExistence type="predicted"/>
<accession>A0A829MJD1</accession>
<gene>
    <name evidence="1" type="ORF">L833_2349</name>
</gene>
<name>A0A829MJD1_9MYCO</name>
<sequence>MAAPMVTSPASASITLLDAAFGASPATWPLPCASTPQDAWLRAIALGGAGRYAAAHAELIGIPASRPGGLASLALSTRASLLRQLAWHTHARGFDGRALSLAGSDAEARSDALVGLAADALGLARFPLAHALLEQAEPLAGRGDARWPWRLPLRLAWVHAELAMVSGDGERALRYAHAAEELAQDVPSVRHQVKTTMVLAAALSSVGDLDKSAVVAARGLRAATAHKLMPLRWALAAMLAGLPTPDEAGRCGEDLVAVRRECAAWIARAGGEWRLEVVD</sequence>
<dbReference type="Proteomes" id="UP000018502">
    <property type="component" value="Unassembled WGS sequence"/>
</dbReference>
<evidence type="ECO:0000313" key="2">
    <source>
        <dbReference type="Proteomes" id="UP000018502"/>
    </source>
</evidence>
<comment type="caution">
    <text evidence="1">The sequence shown here is derived from an EMBL/GenBank/DDBJ whole genome shotgun (WGS) entry which is preliminary data.</text>
</comment>
<dbReference type="AlphaFoldDB" id="A0A829MJD1"/>